<dbReference type="EMBL" id="KZ084151">
    <property type="protein sequence ID" value="OSC97460.1"/>
    <property type="molecule type" value="Genomic_DNA"/>
</dbReference>
<dbReference type="AlphaFoldDB" id="A0A1Y2IAN8"/>
<dbReference type="Proteomes" id="UP000193067">
    <property type="component" value="Unassembled WGS sequence"/>
</dbReference>
<dbReference type="SUPFAM" id="SSF50978">
    <property type="entry name" value="WD40 repeat-like"/>
    <property type="match status" value="1"/>
</dbReference>
<dbReference type="InterPro" id="IPR015943">
    <property type="entry name" value="WD40/YVTN_repeat-like_dom_sf"/>
</dbReference>
<keyword evidence="2" id="KW-1185">Reference proteome</keyword>
<organism evidence="1 2">
    <name type="scientific">Trametes coccinea (strain BRFM310)</name>
    <name type="common">Pycnoporus coccineus</name>
    <dbReference type="NCBI Taxonomy" id="1353009"/>
    <lineage>
        <taxon>Eukaryota</taxon>
        <taxon>Fungi</taxon>
        <taxon>Dikarya</taxon>
        <taxon>Basidiomycota</taxon>
        <taxon>Agaricomycotina</taxon>
        <taxon>Agaricomycetes</taxon>
        <taxon>Polyporales</taxon>
        <taxon>Polyporaceae</taxon>
        <taxon>Trametes</taxon>
    </lineage>
</organism>
<dbReference type="InterPro" id="IPR036322">
    <property type="entry name" value="WD40_repeat_dom_sf"/>
</dbReference>
<gene>
    <name evidence="1" type="ORF">PYCCODRAFT_1350741</name>
</gene>
<evidence type="ECO:0000313" key="2">
    <source>
        <dbReference type="Proteomes" id="UP000193067"/>
    </source>
</evidence>
<accession>A0A1Y2IAN8</accession>
<evidence type="ECO:0000313" key="1">
    <source>
        <dbReference type="EMBL" id="OSC97460.1"/>
    </source>
</evidence>
<feature type="non-terminal residue" evidence="1">
    <location>
        <position position="251"/>
    </location>
</feature>
<dbReference type="Gene3D" id="2.130.10.10">
    <property type="entry name" value="YVTN repeat-like/Quinoprotein amine dehydrogenase"/>
    <property type="match status" value="1"/>
</dbReference>
<feature type="non-terminal residue" evidence="1">
    <location>
        <position position="1"/>
    </location>
</feature>
<dbReference type="STRING" id="1353009.A0A1Y2IAN8"/>
<proteinExistence type="predicted"/>
<protein>
    <submittedName>
        <fullName evidence="1">WD40 repeat-like protein</fullName>
    </submittedName>
</protein>
<sequence length="251" mass="27216">IAFSPDGACLATCDLSGKVCVWSTWAGTLLHRYFTGTSVLSLVWIDADTFFCGLGDGTIISMHLGNNEIDILGGWTHAYPVEHLAIQGKRLASGAHSEVFIWRVRDHPSAHHSVFEKDLSGSLNSEGKEVLITGLHWSTMPGYGAKSILIATYMFHGILVYDSQDWTLLRRFGVDAPGVMARSSLSPDGSRLVVSNLVYGFDIYDLDTGALALAVTHDVGKQYPAPVLYIHGGRAIMGGSTKGVVNIWYVD</sequence>
<reference evidence="1 2" key="1">
    <citation type="journal article" date="2015" name="Biotechnol. Biofuels">
        <title>Enhanced degradation of softwood versus hardwood by the white-rot fungus Pycnoporus coccineus.</title>
        <authorList>
            <person name="Couturier M."/>
            <person name="Navarro D."/>
            <person name="Chevret D."/>
            <person name="Henrissat B."/>
            <person name="Piumi F."/>
            <person name="Ruiz-Duenas F.J."/>
            <person name="Martinez A.T."/>
            <person name="Grigoriev I.V."/>
            <person name="Riley R."/>
            <person name="Lipzen A."/>
            <person name="Berrin J.G."/>
            <person name="Master E.R."/>
            <person name="Rosso M.N."/>
        </authorList>
    </citation>
    <scope>NUCLEOTIDE SEQUENCE [LARGE SCALE GENOMIC DNA]</scope>
    <source>
        <strain evidence="1 2">BRFM310</strain>
    </source>
</reference>
<name>A0A1Y2IAN8_TRAC3</name>
<dbReference type="OrthoDB" id="2752513at2759"/>